<keyword evidence="6" id="KW-0539">Nucleus</keyword>
<dbReference type="GO" id="GO:0009410">
    <property type="term" value="P:response to xenobiotic stimulus"/>
    <property type="evidence" value="ECO:0007669"/>
    <property type="project" value="TreeGrafter"/>
</dbReference>
<sequence>MDMSTGEPRASKRQRTRRACTPCRVRKRKCEGRDPCDTCIAWGYECHYEPHEDKTQPTTSPKPAVQQSISSKAATAPKNESEGRLVQRMEANSGAAFVRKLGLKIDPAKAPQLNLFGWNIGFRKPSSDLGVENLPPLSVVEITSLEHMRSLAQVYFDKVDPCYGFLDRHQFFNRLTARFEPHATSDIYDSVLCGVAGLGCFFSQRNVTAIELHFIRTARLVLEAFPLCGPPPLGLLNAWTLKTIYLRLTSSPHSTWMASSSLMHLVEAAGLYPEAPQGSILPARIKCDPDLQRRIVGVAHHLNIWTSFDLGLSRVSFQKNDLPLPPAPRPGDYTCEVLGLLPVSVSLDPGQTKNETDLTSTLSDLLEGRHTQPPSVLAQCNLTLCILRRIHSQSLHIPQMLAEKALALFKKGLDCARKMVLDSSPWHQVANVPFNIICVLLVLDTRSSLALLPGAMQTLSLVASAYETETTREAYNTAGLLVLLHQQRRKDDISVFSQALNVHQETRIGLPSQQDPSAEEYSWLGALVADLPGLQGLDLDQFLNVDMMAGINGLGGSA</sequence>
<name>A0A9W9LZK0_9EURO</name>
<dbReference type="CDD" id="cd12148">
    <property type="entry name" value="fungal_TF_MHR"/>
    <property type="match status" value="1"/>
</dbReference>
<evidence type="ECO:0000256" key="7">
    <source>
        <dbReference type="SAM" id="MobiDB-lite"/>
    </source>
</evidence>
<keyword evidence="10" id="KW-1185">Reference proteome</keyword>
<protein>
    <recommendedName>
        <fullName evidence="8">Zn(2)-C6 fungal-type domain-containing protein</fullName>
    </recommendedName>
</protein>
<proteinExistence type="predicted"/>
<dbReference type="AlphaFoldDB" id="A0A9W9LZK0"/>
<dbReference type="GO" id="GO:0003677">
    <property type="term" value="F:DNA binding"/>
    <property type="evidence" value="ECO:0007669"/>
    <property type="project" value="UniProtKB-KW"/>
</dbReference>
<organism evidence="9 10">
    <name type="scientific">Penicillium capsulatum</name>
    <dbReference type="NCBI Taxonomy" id="69766"/>
    <lineage>
        <taxon>Eukaryota</taxon>
        <taxon>Fungi</taxon>
        <taxon>Dikarya</taxon>
        <taxon>Ascomycota</taxon>
        <taxon>Pezizomycotina</taxon>
        <taxon>Eurotiomycetes</taxon>
        <taxon>Eurotiomycetidae</taxon>
        <taxon>Eurotiales</taxon>
        <taxon>Aspergillaceae</taxon>
        <taxon>Penicillium</taxon>
    </lineage>
</organism>
<evidence type="ECO:0000313" key="9">
    <source>
        <dbReference type="EMBL" id="KAJ5183460.1"/>
    </source>
</evidence>
<dbReference type="OrthoDB" id="9986881at2759"/>
<evidence type="ECO:0000256" key="6">
    <source>
        <dbReference type="ARBA" id="ARBA00023242"/>
    </source>
</evidence>
<dbReference type="PANTHER" id="PTHR31779:SF5">
    <property type="entry name" value="ZN(II)2CYS6 TRANSCRIPTION FACTOR (EUROFUNG)"/>
    <property type="match status" value="1"/>
</dbReference>
<comment type="caution">
    <text evidence="9">The sequence shown here is derived from an EMBL/GenBank/DDBJ whole genome shotgun (WGS) entry which is preliminary data.</text>
</comment>
<reference evidence="9" key="2">
    <citation type="journal article" date="2023" name="IMA Fungus">
        <title>Comparative genomic study of the Penicillium genus elucidates a diverse pangenome and 15 lateral gene transfer events.</title>
        <authorList>
            <person name="Petersen C."/>
            <person name="Sorensen T."/>
            <person name="Nielsen M.R."/>
            <person name="Sondergaard T.E."/>
            <person name="Sorensen J.L."/>
            <person name="Fitzpatrick D.A."/>
            <person name="Frisvad J.C."/>
            <person name="Nielsen K.L."/>
        </authorList>
    </citation>
    <scope>NUCLEOTIDE SEQUENCE</scope>
    <source>
        <strain evidence="9">IBT 21917</strain>
    </source>
</reference>
<feature type="compositionally biased region" description="Polar residues" evidence="7">
    <location>
        <begin position="56"/>
        <end position="73"/>
    </location>
</feature>
<dbReference type="SUPFAM" id="SSF57701">
    <property type="entry name" value="Zn2/Cys6 DNA-binding domain"/>
    <property type="match status" value="1"/>
</dbReference>
<keyword evidence="1" id="KW-0479">Metal-binding</keyword>
<dbReference type="GO" id="GO:0000981">
    <property type="term" value="F:DNA-binding transcription factor activity, RNA polymerase II-specific"/>
    <property type="evidence" value="ECO:0007669"/>
    <property type="project" value="InterPro"/>
</dbReference>
<dbReference type="InterPro" id="IPR036864">
    <property type="entry name" value="Zn2-C6_fun-type_DNA-bd_sf"/>
</dbReference>
<accession>A0A9W9LZK0</accession>
<dbReference type="GO" id="GO:0008270">
    <property type="term" value="F:zinc ion binding"/>
    <property type="evidence" value="ECO:0007669"/>
    <property type="project" value="InterPro"/>
</dbReference>
<feature type="compositionally biased region" description="Basic residues" evidence="7">
    <location>
        <begin position="11"/>
        <end position="20"/>
    </location>
</feature>
<feature type="region of interest" description="Disordered" evidence="7">
    <location>
        <begin position="1"/>
        <end position="20"/>
    </location>
</feature>
<dbReference type="CDD" id="cd00067">
    <property type="entry name" value="GAL4"/>
    <property type="match status" value="1"/>
</dbReference>
<evidence type="ECO:0000256" key="1">
    <source>
        <dbReference type="ARBA" id="ARBA00022723"/>
    </source>
</evidence>
<evidence type="ECO:0000313" key="10">
    <source>
        <dbReference type="Proteomes" id="UP001146351"/>
    </source>
</evidence>
<evidence type="ECO:0000259" key="8">
    <source>
        <dbReference type="PROSITE" id="PS50048"/>
    </source>
</evidence>
<evidence type="ECO:0000256" key="2">
    <source>
        <dbReference type="ARBA" id="ARBA00022833"/>
    </source>
</evidence>
<dbReference type="InterPro" id="IPR052478">
    <property type="entry name" value="Metabolite_Synth_Reg"/>
</dbReference>
<dbReference type="PROSITE" id="PS00463">
    <property type="entry name" value="ZN2_CY6_FUNGAL_1"/>
    <property type="match status" value="1"/>
</dbReference>
<dbReference type="EMBL" id="JAPQKO010000001">
    <property type="protein sequence ID" value="KAJ5183460.1"/>
    <property type="molecule type" value="Genomic_DNA"/>
</dbReference>
<keyword evidence="2" id="KW-0862">Zinc</keyword>
<dbReference type="InterPro" id="IPR001138">
    <property type="entry name" value="Zn2Cys6_DnaBD"/>
</dbReference>
<dbReference type="Gene3D" id="4.10.240.10">
    <property type="entry name" value="Zn(2)-C6 fungal-type DNA-binding domain"/>
    <property type="match status" value="1"/>
</dbReference>
<reference evidence="9" key="1">
    <citation type="submission" date="2022-11" db="EMBL/GenBank/DDBJ databases">
        <authorList>
            <person name="Petersen C."/>
        </authorList>
    </citation>
    <scope>NUCLEOTIDE SEQUENCE</scope>
    <source>
        <strain evidence="9">IBT 21917</strain>
    </source>
</reference>
<evidence type="ECO:0000256" key="5">
    <source>
        <dbReference type="ARBA" id="ARBA00023163"/>
    </source>
</evidence>
<evidence type="ECO:0000256" key="3">
    <source>
        <dbReference type="ARBA" id="ARBA00023015"/>
    </source>
</evidence>
<evidence type="ECO:0000256" key="4">
    <source>
        <dbReference type="ARBA" id="ARBA00023125"/>
    </source>
</evidence>
<gene>
    <name evidence="9" type="ORF">N7492_001076</name>
</gene>
<keyword evidence="3" id="KW-0805">Transcription regulation</keyword>
<dbReference type="PANTHER" id="PTHR31779">
    <property type="entry name" value="2-NITROPROPANE DIOXYGENASE FAMILY, PUTATIVE (AFU_ORTHOLOGUE AFUA_2G17430)-RELATED"/>
    <property type="match status" value="1"/>
</dbReference>
<feature type="domain" description="Zn(2)-C6 fungal-type" evidence="8">
    <location>
        <begin position="19"/>
        <end position="48"/>
    </location>
</feature>
<dbReference type="Pfam" id="PF00172">
    <property type="entry name" value="Zn_clus"/>
    <property type="match status" value="1"/>
</dbReference>
<dbReference type="Proteomes" id="UP001146351">
    <property type="component" value="Unassembled WGS sequence"/>
</dbReference>
<keyword evidence="4" id="KW-0238">DNA-binding</keyword>
<feature type="region of interest" description="Disordered" evidence="7">
    <location>
        <begin position="51"/>
        <end position="85"/>
    </location>
</feature>
<dbReference type="SMART" id="SM00066">
    <property type="entry name" value="GAL4"/>
    <property type="match status" value="1"/>
</dbReference>
<dbReference type="PROSITE" id="PS50048">
    <property type="entry name" value="ZN2_CY6_FUNGAL_2"/>
    <property type="match status" value="1"/>
</dbReference>
<keyword evidence="5" id="KW-0804">Transcription</keyword>